<name>A0AAJ0LUN0_9PEZI</name>
<evidence type="ECO:0000256" key="4">
    <source>
        <dbReference type="SAM" id="Coils"/>
    </source>
</evidence>
<comment type="caution">
    <text evidence="7">The sequence shown here is derived from an EMBL/GenBank/DDBJ whole genome shotgun (WGS) entry which is preliminary data.</text>
</comment>
<dbReference type="GO" id="GO:0006606">
    <property type="term" value="P:protein import into nucleus"/>
    <property type="evidence" value="ECO:0007669"/>
    <property type="project" value="TreeGrafter"/>
</dbReference>
<dbReference type="GO" id="GO:0017056">
    <property type="term" value="F:structural constituent of nuclear pore"/>
    <property type="evidence" value="ECO:0007669"/>
    <property type="project" value="TreeGrafter"/>
</dbReference>
<feature type="compositionally biased region" description="Low complexity" evidence="5">
    <location>
        <begin position="1029"/>
        <end position="1044"/>
    </location>
</feature>
<dbReference type="Proteomes" id="UP001271007">
    <property type="component" value="Unassembled WGS sequence"/>
</dbReference>
<keyword evidence="2" id="KW-0813">Transport</keyword>
<feature type="compositionally biased region" description="Basic and acidic residues" evidence="5">
    <location>
        <begin position="994"/>
        <end position="1008"/>
    </location>
</feature>
<sequence>MDFSGGAGGSGAEAGPELREMETTHIGFRSASGEDRVQLVPSGWPADNLPATTSSLLSVASKRGLIAAAGPDALIIATTEGVRHNFLHEAAVGGIKKFTPQATISLQRVSHVAFSSDESCLVVATEQGPGLAVYDTNALAKGNTNVAFELGTEGERVRQFVPNPNPASDLSGYLGVVTTNGKLLLVDLKERKLVMAANGSNILHENVSCACWSRLGKQIIAGLADGTAAQIDRQGAVKARIPTPPQITALPITSIFWLETDDFLIVHTPINNPDSMDNEDSIYHLAHRNKPSQTWTFNKLTDPCISFLDRKPANHFIQRLREWGNLTELLLVASTASADVGMFTRSKVALNPDDPIVDTWAETKPSEEMRAAMPMFNDSDTSPIGMALDLSVTEKISQPIPSDDMIDDSPIPLPALYVLNNEGQLSMWWIIYNEAVRQSITYPDMISAGGPRSMGEQKHQQPQSQQTAAPAQPSKPFGTPFGGAFATPATTPGFGQASNTPAQKPGFGQSSFGAPSTPGFGGTSTMGNRQSLWAGASSVATGTAGSPGFGKPSFGQTSSVGQTSFGKPSGIAGIQGSVWGTATPSQTSQQTPAAGTGSIFGGNASTKSPFLDLGGKPASSGFAAFSGGSKTNAPSPFVVASKPSLSAEPSGSTVSFGNTSSFGSNSTNFGVQSQPSFFGSPTPSATGGTFGKPSVPASREESMADDNATTDTTSTAKPSAQNEDKSSFGLPSGGFKLGSTFKGDGSAKDDLPKPSNPGAGMFGSGFGNALGEVSKASSTSEGAAWLSGRSTPAQAAIKREPGTEDEPSLDDIPAASQGKQEEKRAAPSDDAPLPPDPTTWKPKPGALAAPVPPGFEGVLGTSSVKESDSSKATPVKVESNGGDESLAGSPPIDLGTGTFSEGVGSDAEAHGPADDDEWSGPSSDGGEEEEGEDDGEAEAEDSGEEDDEDEDEEEEGTPKIQDQTGLAAFQARITPASPQRDDTQTATESTTPATEKKSYTPATERKESFTPAGMPKAPIMFAPPQRTGPESPRSPSPQRSATSPMRSMPSFNSQQQTRPPPRPLGSRKTSSTQQFASSQFRSQQLPQRIAVPAAQLGQSQQRPASPLQPQEPEPSELEDEEADRIKEILNSGIQGVEDVPAFLAHQDYVPAENAKTGVLGQIERVYRDINSMIDTLGLNARSMAEFVEGNHALSGRETRQDLEDEESWVLNEAKKLPDLLTDLGYQLDDGRLGDVRRTMEILQYEEAEINKVRTRNADARKVIMARKDPDQLAQQREAPLPMETQVLQTELRQGVKEVQTLIARAEEALTVLRAELASVQSAKGDGRSGVPTVEAVEKTIRKMTQMVEQRSGDVDVLESQIRRLGGLAALRASIGLGDGYEDDLVAGLKASRISRDSPVGLRRSQLRSSGYGSPAALRRSVNGRASTPGRGPATPGRGSATPGTPGSRRSLLDVTDEEVEAYRAKREARALVVEALRDKVARRGVRVVRVGNA</sequence>
<keyword evidence="4" id="KW-0175">Coiled coil</keyword>
<organism evidence="7 8">
    <name type="scientific">Extremus antarcticus</name>
    <dbReference type="NCBI Taxonomy" id="702011"/>
    <lineage>
        <taxon>Eukaryota</taxon>
        <taxon>Fungi</taxon>
        <taxon>Dikarya</taxon>
        <taxon>Ascomycota</taxon>
        <taxon>Pezizomycotina</taxon>
        <taxon>Dothideomycetes</taxon>
        <taxon>Dothideomycetidae</taxon>
        <taxon>Mycosphaerellales</taxon>
        <taxon>Extremaceae</taxon>
        <taxon>Extremus</taxon>
    </lineage>
</organism>
<dbReference type="GO" id="GO:0008139">
    <property type="term" value="F:nuclear localization sequence binding"/>
    <property type="evidence" value="ECO:0007669"/>
    <property type="project" value="TreeGrafter"/>
</dbReference>
<dbReference type="PANTHER" id="PTHR23193:SF23">
    <property type="entry name" value="NUCLEAR PORE COMPLEX PROTEIN NUP153"/>
    <property type="match status" value="1"/>
</dbReference>
<feature type="compositionally biased region" description="Low complexity" evidence="5">
    <location>
        <begin position="650"/>
        <end position="671"/>
    </location>
</feature>
<dbReference type="InterPro" id="IPR015943">
    <property type="entry name" value="WD40/YVTN_repeat-like_dom_sf"/>
</dbReference>
<feature type="compositionally biased region" description="Low complexity" evidence="5">
    <location>
        <begin position="705"/>
        <end position="716"/>
    </location>
</feature>
<feature type="compositionally biased region" description="Polar residues" evidence="5">
    <location>
        <begin position="496"/>
        <end position="514"/>
    </location>
</feature>
<feature type="compositionally biased region" description="Polar residues" evidence="5">
    <location>
        <begin position="672"/>
        <end position="687"/>
    </location>
</feature>
<feature type="compositionally biased region" description="Low complexity" evidence="5">
    <location>
        <begin position="1069"/>
        <end position="1084"/>
    </location>
</feature>
<gene>
    <name evidence="7" type="ORF">LTR09_003063</name>
</gene>
<feature type="compositionally biased region" description="Low complexity" evidence="5">
    <location>
        <begin position="460"/>
        <end position="474"/>
    </location>
</feature>
<dbReference type="EMBL" id="JAWDJX010000007">
    <property type="protein sequence ID" value="KAK3055829.1"/>
    <property type="molecule type" value="Genomic_DNA"/>
</dbReference>
<feature type="region of interest" description="Disordered" evidence="5">
    <location>
        <begin position="621"/>
        <end position="1121"/>
    </location>
</feature>
<proteinExistence type="predicted"/>
<feature type="domain" description="Nucleoporin Nup159/Nup146 N-terminal" evidence="6">
    <location>
        <begin position="50"/>
        <end position="425"/>
    </location>
</feature>
<evidence type="ECO:0000259" key="6">
    <source>
        <dbReference type="Pfam" id="PF16755"/>
    </source>
</evidence>
<reference evidence="7" key="1">
    <citation type="submission" date="2023-04" db="EMBL/GenBank/DDBJ databases">
        <title>Black Yeasts Isolated from many extreme environments.</title>
        <authorList>
            <person name="Coleine C."/>
            <person name="Stajich J.E."/>
            <person name="Selbmann L."/>
        </authorList>
    </citation>
    <scope>NUCLEOTIDE SEQUENCE</scope>
    <source>
        <strain evidence="7">CCFEE 5312</strain>
    </source>
</reference>
<dbReference type="Pfam" id="PF16755">
    <property type="entry name" value="Beta-prop_NUP159_NUP214"/>
    <property type="match status" value="1"/>
</dbReference>
<evidence type="ECO:0000256" key="3">
    <source>
        <dbReference type="ARBA" id="ARBA00023242"/>
    </source>
</evidence>
<dbReference type="SUPFAM" id="SSF117289">
    <property type="entry name" value="Nucleoporin domain"/>
    <property type="match status" value="1"/>
</dbReference>
<protein>
    <recommendedName>
        <fullName evidence="6">Nucleoporin Nup159/Nup146 N-terminal domain-containing protein</fullName>
    </recommendedName>
</protein>
<feature type="region of interest" description="Disordered" evidence="5">
    <location>
        <begin position="580"/>
        <end position="601"/>
    </location>
</feature>
<feature type="compositionally biased region" description="Acidic residues" evidence="5">
    <location>
        <begin position="925"/>
        <end position="955"/>
    </location>
</feature>
<feature type="coiled-coil region" evidence="4">
    <location>
        <begin position="1295"/>
        <end position="1322"/>
    </location>
</feature>
<feature type="compositionally biased region" description="Low complexity" evidence="5">
    <location>
        <begin position="984"/>
        <end position="993"/>
    </location>
</feature>
<keyword evidence="3" id="KW-0539">Nucleus</keyword>
<evidence type="ECO:0000256" key="5">
    <source>
        <dbReference type="SAM" id="MobiDB-lite"/>
    </source>
</evidence>
<accession>A0AAJ0LUN0</accession>
<dbReference type="Gene3D" id="2.130.10.10">
    <property type="entry name" value="YVTN repeat-like/Quinoprotein amine dehydrogenase"/>
    <property type="match status" value="1"/>
</dbReference>
<dbReference type="InterPro" id="IPR026054">
    <property type="entry name" value="Nucleoporin"/>
</dbReference>
<evidence type="ECO:0000256" key="1">
    <source>
        <dbReference type="ARBA" id="ARBA00004123"/>
    </source>
</evidence>
<feature type="region of interest" description="Disordered" evidence="5">
    <location>
        <begin position="447"/>
        <end position="529"/>
    </location>
</feature>
<evidence type="ECO:0000313" key="8">
    <source>
        <dbReference type="Proteomes" id="UP001271007"/>
    </source>
</evidence>
<evidence type="ECO:0000256" key="2">
    <source>
        <dbReference type="ARBA" id="ARBA00022448"/>
    </source>
</evidence>
<feature type="region of interest" description="Disordered" evidence="5">
    <location>
        <begin position="1397"/>
        <end position="1451"/>
    </location>
</feature>
<feature type="compositionally biased region" description="Low complexity" evidence="5">
    <location>
        <begin position="1425"/>
        <end position="1440"/>
    </location>
</feature>
<feature type="compositionally biased region" description="Low complexity" evidence="5">
    <location>
        <begin position="581"/>
        <end position="594"/>
    </location>
</feature>
<dbReference type="GO" id="GO:0006405">
    <property type="term" value="P:RNA export from nucleus"/>
    <property type="evidence" value="ECO:0007669"/>
    <property type="project" value="TreeGrafter"/>
</dbReference>
<dbReference type="InterPro" id="IPR039462">
    <property type="entry name" value="Nup159/Nup146_N"/>
</dbReference>
<dbReference type="PANTHER" id="PTHR23193">
    <property type="entry name" value="NUCLEAR PORE COMPLEX PROTEIN NUP"/>
    <property type="match status" value="1"/>
</dbReference>
<dbReference type="GO" id="GO:0005643">
    <property type="term" value="C:nuclear pore"/>
    <property type="evidence" value="ECO:0007669"/>
    <property type="project" value="TreeGrafter"/>
</dbReference>
<comment type="subcellular location">
    <subcellularLocation>
        <location evidence="1">Nucleus</location>
    </subcellularLocation>
</comment>
<evidence type="ECO:0000313" key="7">
    <source>
        <dbReference type="EMBL" id="KAK3055829.1"/>
    </source>
</evidence>
<keyword evidence="8" id="KW-1185">Reference proteome</keyword>